<dbReference type="RefSeq" id="WP_309652848.1">
    <property type="nucleotide sequence ID" value="NZ_JARWAK010000008.1"/>
</dbReference>
<dbReference type="EMBL" id="JARWAK010000008">
    <property type="protein sequence ID" value="MDR5867255.1"/>
    <property type="molecule type" value="Genomic_DNA"/>
</dbReference>
<keyword evidence="1" id="KW-0175">Coiled coil</keyword>
<keyword evidence="3" id="KW-1185">Reference proteome</keyword>
<accession>A0ABU1G2Y4</accession>
<name>A0ABU1G2Y4_9GAMM</name>
<organism evidence="2 3">
    <name type="scientific">Halomonas koreensis</name>
    <dbReference type="NCBI Taxonomy" id="245385"/>
    <lineage>
        <taxon>Bacteria</taxon>
        <taxon>Pseudomonadati</taxon>
        <taxon>Pseudomonadota</taxon>
        <taxon>Gammaproteobacteria</taxon>
        <taxon>Oceanospirillales</taxon>
        <taxon>Halomonadaceae</taxon>
        <taxon>Halomonas</taxon>
    </lineage>
</organism>
<comment type="caution">
    <text evidence="2">The sequence shown here is derived from an EMBL/GenBank/DDBJ whole genome shotgun (WGS) entry which is preliminary data.</text>
</comment>
<evidence type="ECO:0000313" key="2">
    <source>
        <dbReference type="EMBL" id="MDR5867255.1"/>
    </source>
</evidence>
<reference evidence="2 3" key="1">
    <citation type="submission" date="2023-04" db="EMBL/GenBank/DDBJ databases">
        <title>A long-awaited taxogenomic arrangement of the family Halomonadaceae.</title>
        <authorList>
            <person name="De La Haba R."/>
            <person name="Chuvochina M."/>
            <person name="Wittouck S."/>
            <person name="Arahal D.R."/>
            <person name="Sanchez-Porro C."/>
            <person name="Hugenholtz P."/>
            <person name="Ventosa A."/>
        </authorList>
    </citation>
    <scope>NUCLEOTIDE SEQUENCE [LARGE SCALE GENOMIC DNA]</scope>
    <source>
        <strain evidence="2 3">DSM 23530</strain>
    </source>
</reference>
<sequence length="107" mass="12558">MTRHPDTITADLETQRLRIQREQQRLALLEDELNLSRTIHAAQARQREHVRRVIRRMEGGEHIVVTTHPWWCRGGQLIERADGDDMEAIYALQREGVVGHETKRWSA</sequence>
<evidence type="ECO:0000313" key="3">
    <source>
        <dbReference type="Proteomes" id="UP001264519"/>
    </source>
</evidence>
<protein>
    <submittedName>
        <fullName evidence="2">Uncharacterized protein</fullName>
    </submittedName>
</protein>
<dbReference type="Proteomes" id="UP001264519">
    <property type="component" value="Unassembled WGS sequence"/>
</dbReference>
<evidence type="ECO:0000256" key="1">
    <source>
        <dbReference type="SAM" id="Coils"/>
    </source>
</evidence>
<gene>
    <name evidence="2" type="ORF">QC818_10680</name>
</gene>
<feature type="coiled-coil region" evidence="1">
    <location>
        <begin position="12"/>
        <end position="39"/>
    </location>
</feature>
<proteinExistence type="predicted"/>